<dbReference type="SUPFAM" id="SSF46934">
    <property type="entry name" value="UBA-like"/>
    <property type="match status" value="11"/>
</dbReference>
<dbReference type="InterPro" id="IPR009060">
    <property type="entry name" value="UBA-like_sf"/>
</dbReference>
<keyword evidence="4" id="KW-1185">Reference proteome</keyword>
<name>A0A8J4QXA1_9ROSI</name>
<dbReference type="PANTHER" id="PTHR46738:SF1">
    <property type="entry name" value="UBIQUITIN-ASSOCIATED DOMAIN-CONTAINING PROTEIN 1"/>
    <property type="match status" value="1"/>
</dbReference>
<evidence type="ECO:0000313" key="3">
    <source>
        <dbReference type="EMBL" id="KAF3953708.1"/>
    </source>
</evidence>
<feature type="domain" description="UBA" evidence="2">
    <location>
        <begin position="39"/>
        <end position="79"/>
    </location>
</feature>
<organism evidence="3 4">
    <name type="scientific">Castanea mollissima</name>
    <name type="common">Chinese chestnut</name>
    <dbReference type="NCBI Taxonomy" id="60419"/>
    <lineage>
        <taxon>Eukaryota</taxon>
        <taxon>Viridiplantae</taxon>
        <taxon>Streptophyta</taxon>
        <taxon>Embryophyta</taxon>
        <taxon>Tracheophyta</taxon>
        <taxon>Spermatophyta</taxon>
        <taxon>Magnoliopsida</taxon>
        <taxon>eudicotyledons</taxon>
        <taxon>Gunneridae</taxon>
        <taxon>Pentapetalae</taxon>
        <taxon>rosids</taxon>
        <taxon>fabids</taxon>
        <taxon>Fagales</taxon>
        <taxon>Fagaceae</taxon>
        <taxon>Castanea</taxon>
    </lineage>
</organism>
<feature type="domain" description="UBA" evidence="2">
    <location>
        <begin position="149"/>
        <end position="189"/>
    </location>
</feature>
<dbReference type="SMART" id="SM00165">
    <property type="entry name" value="UBA"/>
    <property type="match status" value="13"/>
</dbReference>
<dbReference type="PROSITE" id="PS50030">
    <property type="entry name" value="UBA"/>
    <property type="match status" value="11"/>
</dbReference>
<dbReference type="GO" id="GO:0000151">
    <property type="term" value="C:ubiquitin ligase complex"/>
    <property type="evidence" value="ECO:0007669"/>
    <property type="project" value="TreeGrafter"/>
</dbReference>
<dbReference type="EMBL" id="JRKL02003967">
    <property type="protein sequence ID" value="KAF3953708.1"/>
    <property type="molecule type" value="Genomic_DNA"/>
</dbReference>
<dbReference type="PANTHER" id="PTHR46738">
    <property type="entry name" value="UBIQUITIN-ASSOCIATED DOMAIN-CONTAINING PROTEIN 1"/>
    <property type="match status" value="1"/>
</dbReference>
<sequence length="754" mass="83987">VLWKRKTPRRPAERRAGERIRGPKFEPCIGPIAFVPHCQPDEQKLEKLVKMGFAAADVGIALRIVSGDEILAIKMLRFAECAWAGNDTNTKLWQPDQLQVQKLVEMGFTKAAVGSALEAVNGDEILAMKMLSFAECGPAGIDAYRKLWQPDEQLVQKHVDIGFPEAAVRRALEAVNGDEILAIKMLRFANCASAVNDKNTKLWLPDEPRVQKLVEMGLAKVAVRSALEAVNGDEILAIKMLRFAECAWAGNDTNTKLWQPDAQRVQKLVEMGFAEAAVTSAFEAVNGDEILAIKMLHFAECARAGNDTNTKLWQPDEQRVQKYMEMGFADVAVRSALEAVNGDEILAIKMLCFAVCGPAGIYINRKLWQPDEQQVQKLVEMGFIEVAVRSALEAINGDEILAIKMLRFAECARAGNYTIATLWQPDEQRVQKLVEMGFVEDAVRSALEAVNGDETLAVKMLRFAECARVGNDTNTKLWQPNEQQVQKLMEMGFAEAALRSALEAVNGDEILAIKMLRFAEIGPARINTYRKLWQPDEQRVQKLVEMGFAETAVRRALEAVNGDEILAIIMLRFAERPWAGNYTNRKPDEQLVQKLVEMGFSEVTVRSALEVVNGDEVLAIKMLRFAECARAGNYTNTKLWQPDEQLVQKLVEFGCNDAAGRSALEAPVRRALEAVNGNALLAIDMLLFAELARAGNDTNAKPDEQQVQNLMEMGFAEAAVEVLLMLFMIFLFFVFLLNSEAVNKDDILAFKLMK</sequence>
<feature type="domain" description="UBA" evidence="2">
    <location>
        <begin position="314"/>
        <end position="354"/>
    </location>
</feature>
<feature type="domain" description="UBA" evidence="2">
    <location>
        <begin position="369"/>
        <end position="409"/>
    </location>
</feature>
<dbReference type="OrthoDB" id="1528912at2759"/>
<feature type="domain" description="UBA" evidence="2">
    <location>
        <begin position="424"/>
        <end position="464"/>
    </location>
</feature>
<dbReference type="AlphaFoldDB" id="A0A8J4QXA1"/>
<keyword evidence="1" id="KW-1133">Transmembrane helix</keyword>
<feature type="domain" description="UBA" evidence="2">
    <location>
        <begin position="204"/>
        <end position="244"/>
    </location>
</feature>
<evidence type="ECO:0000259" key="2">
    <source>
        <dbReference type="PROSITE" id="PS50030"/>
    </source>
</evidence>
<evidence type="ECO:0000256" key="1">
    <source>
        <dbReference type="SAM" id="Phobius"/>
    </source>
</evidence>
<feature type="non-terminal residue" evidence="3">
    <location>
        <position position="1"/>
    </location>
</feature>
<keyword evidence="1" id="KW-0472">Membrane</keyword>
<comment type="caution">
    <text evidence="3">The sequence shown here is derived from an EMBL/GenBank/DDBJ whole genome shotgun (WGS) entry which is preliminary data.</text>
</comment>
<feature type="domain" description="UBA" evidence="2">
    <location>
        <begin position="259"/>
        <end position="299"/>
    </location>
</feature>
<feature type="domain" description="UBA" evidence="2">
    <location>
        <begin position="534"/>
        <end position="574"/>
    </location>
</feature>
<evidence type="ECO:0000313" key="4">
    <source>
        <dbReference type="Proteomes" id="UP000737018"/>
    </source>
</evidence>
<feature type="transmembrane region" description="Helical" evidence="1">
    <location>
        <begin position="718"/>
        <end position="737"/>
    </location>
</feature>
<dbReference type="InterPro" id="IPR052476">
    <property type="entry name" value="UBAC1"/>
</dbReference>
<accession>A0A8J4QXA1</accession>
<protein>
    <recommendedName>
        <fullName evidence="2">UBA domain-containing protein</fullName>
    </recommendedName>
</protein>
<feature type="domain" description="UBA" evidence="2">
    <location>
        <begin position="586"/>
        <end position="626"/>
    </location>
</feature>
<dbReference type="Gene3D" id="1.10.8.10">
    <property type="entry name" value="DNA helicase RuvA subunit, C-terminal domain"/>
    <property type="match status" value="12"/>
</dbReference>
<dbReference type="InterPro" id="IPR015940">
    <property type="entry name" value="UBA"/>
</dbReference>
<dbReference type="Pfam" id="PF00627">
    <property type="entry name" value="UBA"/>
    <property type="match status" value="8"/>
</dbReference>
<feature type="domain" description="UBA" evidence="2">
    <location>
        <begin position="94"/>
        <end position="134"/>
    </location>
</feature>
<proteinExistence type="predicted"/>
<dbReference type="Proteomes" id="UP000737018">
    <property type="component" value="Unassembled WGS sequence"/>
</dbReference>
<gene>
    <name evidence="3" type="ORF">CMV_020873</name>
</gene>
<feature type="domain" description="UBA" evidence="2">
    <location>
        <begin position="479"/>
        <end position="519"/>
    </location>
</feature>
<keyword evidence="1" id="KW-0812">Transmembrane</keyword>
<reference evidence="3" key="1">
    <citation type="submission" date="2020-03" db="EMBL/GenBank/DDBJ databases">
        <title>Castanea mollissima Vanexum genome sequencing.</title>
        <authorList>
            <person name="Staton M."/>
        </authorList>
    </citation>
    <scope>NUCLEOTIDE SEQUENCE</scope>
    <source>
        <tissue evidence="3">Leaf</tissue>
    </source>
</reference>